<evidence type="ECO:0000313" key="3">
    <source>
        <dbReference type="Proteomes" id="UP000799771"/>
    </source>
</evidence>
<proteinExistence type="predicted"/>
<sequence>MKFTVLTILALGASTSAYVVPNTKVAVEDKAVNAARMPVSSSYFHIMAISF</sequence>
<organism evidence="2 3">
    <name type="scientific">Dothidotthia symphoricarpi CBS 119687</name>
    <dbReference type="NCBI Taxonomy" id="1392245"/>
    <lineage>
        <taxon>Eukaryota</taxon>
        <taxon>Fungi</taxon>
        <taxon>Dikarya</taxon>
        <taxon>Ascomycota</taxon>
        <taxon>Pezizomycotina</taxon>
        <taxon>Dothideomycetes</taxon>
        <taxon>Pleosporomycetidae</taxon>
        <taxon>Pleosporales</taxon>
        <taxon>Dothidotthiaceae</taxon>
        <taxon>Dothidotthia</taxon>
    </lineage>
</organism>
<accession>A0A6A6A7T4</accession>
<protein>
    <submittedName>
        <fullName evidence="2">Uncharacterized protein</fullName>
    </submittedName>
</protein>
<dbReference type="EMBL" id="ML977510">
    <property type="protein sequence ID" value="KAF2127616.1"/>
    <property type="molecule type" value="Genomic_DNA"/>
</dbReference>
<evidence type="ECO:0000313" key="2">
    <source>
        <dbReference type="EMBL" id="KAF2127616.1"/>
    </source>
</evidence>
<dbReference type="OrthoDB" id="4899673at2759"/>
<feature type="chain" id="PRO_5025420744" evidence="1">
    <location>
        <begin position="18"/>
        <end position="51"/>
    </location>
</feature>
<dbReference type="AlphaFoldDB" id="A0A6A6A7T4"/>
<keyword evidence="3" id="KW-1185">Reference proteome</keyword>
<dbReference type="RefSeq" id="XP_033522005.1">
    <property type="nucleotide sequence ID" value="XM_033668456.1"/>
</dbReference>
<name>A0A6A6A7T4_9PLEO</name>
<dbReference type="GeneID" id="54408888"/>
<gene>
    <name evidence="2" type="ORF">P153DRAFT_368205</name>
</gene>
<reference evidence="2" key="1">
    <citation type="journal article" date="2020" name="Stud. Mycol.">
        <title>101 Dothideomycetes genomes: a test case for predicting lifestyles and emergence of pathogens.</title>
        <authorList>
            <person name="Haridas S."/>
            <person name="Albert R."/>
            <person name="Binder M."/>
            <person name="Bloem J."/>
            <person name="Labutti K."/>
            <person name="Salamov A."/>
            <person name="Andreopoulos B."/>
            <person name="Baker S."/>
            <person name="Barry K."/>
            <person name="Bills G."/>
            <person name="Bluhm B."/>
            <person name="Cannon C."/>
            <person name="Castanera R."/>
            <person name="Culley D."/>
            <person name="Daum C."/>
            <person name="Ezra D."/>
            <person name="Gonzalez J."/>
            <person name="Henrissat B."/>
            <person name="Kuo A."/>
            <person name="Liang C."/>
            <person name="Lipzen A."/>
            <person name="Lutzoni F."/>
            <person name="Magnuson J."/>
            <person name="Mondo S."/>
            <person name="Nolan M."/>
            <person name="Ohm R."/>
            <person name="Pangilinan J."/>
            <person name="Park H.-J."/>
            <person name="Ramirez L."/>
            <person name="Alfaro M."/>
            <person name="Sun H."/>
            <person name="Tritt A."/>
            <person name="Yoshinaga Y."/>
            <person name="Zwiers L.-H."/>
            <person name="Turgeon B."/>
            <person name="Goodwin S."/>
            <person name="Spatafora J."/>
            <person name="Crous P."/>
            <person name="Grigoriev I."/>
        </authorList>
    </citation>
    <scope>NUCLEOTIDE SEQUENCE</scope>
    <source>
        <strain evidence="2">CBS 119687</strain>
    </source>
</reference>
<feature type="signal peptide" evidence="1">
    <location>
        <begin position="1"/>
        <end position="17"/>
    </location>
</feature>
<evidence type="ECO:0000256" key="1">
    <source>
        <dbReference type="SAM" id="SignalP"/>
    </source>
</evidence>
<dbReference type="Proteomes" id="UP000799771">
    <property type="component" value="Unassembled WGS sequence"/>
</dbReference>
<keyword evidence="1" id="KW-0732">Signal</keyword>